<reference evidence="3 5" key="1">
    <citation type="submission" date="2017-11" db="EMBL/GenBank/DDBJ databases">
        <title>The genome of Rhizophagus clarus HR1 reveals common genetic basis of auxotrophy among arbuscular mycorrhizal fungi.</title>
        <authorList>
            <person name="Kobayashi Y."/>
        </authorList>
    </citation>
    <scope>NUCLEOTIDE SEQUENCE [LARGE SCALE GENOMIC DNA]</scope>
    <source>
        <strain evidence="3 5">HR1</strain>
    </source>
</reference>
<keyword evidence="5" id="KW-1185">Reference proteome</keyword>
<evidence type="ECO:0000313" key="3">
    <source>
        <dbReference type="EMBL" id="GBB91857.1"/>
    </source>
</evidence>
<dbReference type="AlphaFoldDB" id="A0A2Z6QNY4"/>
<name>A0A2Z6QNY4_9GLOM</name>
<dbReference type="GO" id="GO:0003677">
    <property type="term" value="F:DNA binding"/>
    <property type="evidence" value="ECO:0007669"/>
    <property type="project" value="UniProtKB-UniRule"/>
</dbReference>
<gene>
    <name evidence="4" type="ORF">RCL2_001210100</name>
    <name evidence="3" type="ORF">RclHR1_19290002</name>
</gene>
<dbReference type="InterPro" id="IPR036910">
    <property type="entry name" value="HMG_box_dom_sf"/>
</dbReference>
<dbReference type="InterPro" id="IPR009071">
    <property type="entry name" value="HMG_box_dom"/>
</dbReference>
<protein>
    <recommendedName>
        <fullName evidence="2">HMG box domain-containing protein</fullName>
    </recommendedName>
</protein>
<feature type="DNA-binding region" description="HMG box" evidence="1">
    <location>
        <begin position="59"/>
        <end position="129"/>
    </location>
</feature>
<keyword evidence="1" id="KW-0539">Nucleus</keyword>
<dbReference type="Gene3D" id="1.10.30.10">
    <property type="entry name" value="High mobility group box domain"/>
    <property type="match status" value="1"/>
</dbReference>
<dbReference type="Proteomes" id="UP000247702">
    <property type="component" value="Unassembled WGS sequence"/>
</dbReference>
<evidence type="ECO:0000256" key="1">
    <source>
        <dbReference type="PROSITE-ProRule" id="PRU00267"/>
    </source>
</evidence>
<evidence type="ECO:0000313" key="5">
    <source>
        <dbReference type="Proteomes" id="UP000247702"/>
    </source>
</evidence>
<evidence type="ECO:0000313" key="4">
    <source>
        <dbReference type="EMBL" id="GES85013.1"/>
    </source>
</evidence>
<dbReference type="CDD" id="cd00084">
    <property type="entry name" value="HMG-box_SF"/>
    <property type="match status" value="1"/>
</dbReference>
<sequence>MSQEENINSSPAVFDIQREYEIISENTNILLNHPIELSFNNLPFSSFNYFFSRKTSKGYIRVPNAFLIFRRVIIQELGKHYKNISQSDISRFISQKWKELPSDVKQRYVKISNEFREYISYRKDPPTYQLIKF</sequence>
<dbReference type="EMBL" id="BEXD01001034">
    <property type="protein sequence ID" value="GBB91857.1"/>
    <property type="molecule type" value="Genomic_DNA"/>
</dbReference>
<comment type="caution">
    <text evidence="3">The sequence shown here is derived from an EMBL/GenBank/DDBJ whole genome shotgun (WGS) entry which is preliminary data.</text>
</comment>
<dbReference type="EMBL" id="BLAL01000087">
    <property type="protein sequence ID" value="GES85013.1"/>
    <property type="molecule type" value="Genomic_DNA"/>
</dbReference>
<organism evidence="3 5">
    <name type="scientific">Rhizophagus clarus</name>
    <dbReference type="NCBI Taxonomy" id="94130"/>
    <lineage>
        <taxon>Eukaryota</taxon>
        <taxon>Fungi</taxon>
        <taxon>Fungi incertae sedis</taxon>
        <taxon>Mucoromycota</taxon>
        <taxon>Glomeromycotina</taxon>
        <taxon>Glomeromycetes</taxon>
        <taxon>Glomerales</taxon>
        <taxon>Glomeraceae</taxon>
        <taxon>Rhizophagus</taxon>
    </lineage>
</organism>
<evidence type="ECO:0000259" key="2">
    <source>
        <dbReference type="PROSITE" id="PS50118"/>
    </source>
</evidence>
<proteinExistence type="predicted"/>
<keyword evidence="1" id="KW-0238">DNA-binding</keyword>
<accession>A0A2Z6QNY4</accession>
<dbReference type="Pfam" id="PF00505">
    <property type="entry name" value="HMG_box"/>
    <property type="match status" value="1"/>
</dbReference>
<dbReference type="PROSITE" id="PS50118">
    <property type="entry name" value="HMG_BOX_2"/>
    <property type="match status" value="1"/>
</dbReference>
<feature type="domain" description="HMG box" evidence="2">
    <location>
        <begin position="59"/>
        <end position="129"/>
    </location>
</feature>
<dbReference type="OrthoDB" id="6247875at2759"/>
<dbReference type="SUPFAM" id="SSF47095">
    <property type="entry name" value="HMG-box"/>
    <property type="match status" value="1"/>
</dbReference>
<reference evidence="4" key="2">
    <citation type="submission" date="2019-10" db="EMBL/GenBank/DDBJ databases">
        <title>Conservation and host-specific expression of non-tandemly repeated heterogenous ribosome RNA gene in arbuscular mycorrhizal fungi.</title>
        <authorList>
            <person name="Maeda T."/>
            <person name="Kobayashi Y."/>
            <person name="Nakagawa T."/>
            <person name="Ezawa T."/>
            <person name="Yamaguchi K."/>
            <person name="Bino T."/>
            <person name="Nishimoto Y."/>
            <person name="Shigenobu S."/>
            <person name="Kawaguchi M."/>
        </authorList>
    </citation>
    <scope>NUCLEOTIDE SEQUENCE</scope>
    <source>
        <strain evidence="4">HR1</strain>
    </source>
</reference>
<dbReference type="Proteomes" id="UP000615446">
    <property type="component" value="Unassembled WGS sequence"/>
</dbReference>
<dbReference type="GO" id="GO:0005634">
    <property type="term" value="C:nucleus"/>
    <property type="evidence" value="ECO:0007669"/>
    <property type="project" value="UniProtKB-UniRule"/>
</dbReference>